<keyword evidence="2 8" id="KW-0812">Transmembrane</keyword>
<organism evidence="11 12">
    <name type="scientific">Paracoccus solventivorans</name>
    <dbReference type="NCBI Taxonomy" id="53463"/>
    <lineage>
        <taxon>Bacteria</taxon>
        <taxon>Pseudomonadati</taxon>
        <taxon>Pseudomonadota</taxon>
        <taxon>Alphaproteobacteria</taxon>
        <taxon>Rhodobacterales</taxon>
        <taxon>Paracoccaceae</taxon>
        <taxon>Paracoccus</taxon>
    </lineage>
</organism>
<proteinExistence type="predicted"/>
<comment type="subcellular location">
    <subcellularLocation>
        <location evidence="1">Cell membrane</location>
        <topology evidence="1">Multi-pass membrane protein</topology>
    </subcellularLocation>
</comment>
<accession>A0A832PNH1</accession>
<dbReference type="GO" id="GO:0005524">
    <property type="term" value="F:ATP binding"/>
    <property type="evidence" value="ECO:0007669"/>
    <property type="project" value="UniProtKB-KW"/>
</dbReference>
<keyword evidence="3" id="KW-0547">Nucleotide-binding</keyword>
<evidence type="ECO:0000256" key="1">
    <source>
        <dbReference type="ARBA" id="ARBA00004651"/>
    </source>
</evidence>
<feature type="transmembrane region" description="Helical" evidence="8">
    <location>
        <begin position="141"/>
        <end position="161"/>
    </location>
</feature>
<dbReference type="Gene3D" id="1.20.1560.10">
    <property type="entry name" value="ABC transporter type 1, transmembrane domain"/>
    <property type="match status" value="1"/>
</dbReference>
<dbReference type="GO" id="GO:0034040">
    <property type="term" value="F:ATPase-coupled lipid transmembrane transporter activity"/>
    <property type="evidence" value="ECO:0007669"/>
    <property type="project" value="TreeGrafter"/>
</dbReference>
<feature type="transmembrane region" description="Helical" evidence="8">
    <location>
        <begin position="103"/>
        <end position="129"/>
    </location>
</feature>
<dbReference type="InterPro" id="IPR011527">
    <property type="entry name" value="ABC1_TM_dom"/>
</dbReference>
<feature type="domain" description="ABC transmembrane type-1" evidence="10">
    <location>
        <begin position="105"/>
        <end position="377"/>
    </location>
</feature>
<protein>
    <submittedName>
        <fullName evidence="11">Type I secretion system permease/ATPase</fullName>
    </submittedName>
</protein>
<dbReference type="InterPro" id="IPR039421">
    <property type="entry name" value="Type_1_exporter"/>
</dbReference>
<dbReference type="SMART" id="SM00382">
    <property type="entry name" value="AAA"/>
    <property type="match status" value="1"/>
</dbReference>
<dbReference type="InterPro" id="IPR036640">
    <property type="entry name" value="ABC1_TM_sf"/>
</dbReference>
<dbReference type="Gene3D" id="3.40.50.300">
    <property type="entry name" value="P-loop containing nucleotide triphosphate hydrolases"/>
    <property type="match status" value="1"/>
</dbReference>
<keyword evidence="5 8" id="KW-1133">Transmembrane helix</keyword>
<sequence>MDPAVHRLERVRDLSRRRRGAAGKGQTQQKRGSAHQLLLNLFVREHESAVPAAVCGQPGAAFPGIDRGGCHGNRAEQGGVRVGGEWHDGFAELRAARAGSSGLLAAVAVFSVAVNLLALTGPLFMLQVYDRVLASRSGPTLAALFLLVSFLFLMLGVIDLARSRVMARIALRLQDRLEPRVFQAALAQGDAPAAGLRDLDALRQLLASPLALALFDLPWAPLFLAGLYLFHPLLGGVATLGGLVLVAASWLNRWQSRAPLRAAAAAEHDADRLAGLYRDEGELIGALGMRGASLARWRHARERMADAALLALDRGAGFAVFSRSFRLFLQSALLATGAWLVLRHQLTPGAMIASSVLMGRALAPVDQLVAGWSAVQRALDGWDRLGQLLSRHPPPAARTPLPRPAARLEVTNLSLIPPGQDLPALRGIGFSLAPGQALGVIGPSGAGKSTLARALTGAWPAAGTIRLDGAALDQYDPDTLGGLIGYLPQRVTLFDGTVAENIARLSPQPDPAAVVRAAVAAGAHRMILGLPQGYDTPLTQAGAPLSGGQIQRIGLARALYGQPVLLILDEPDAHLDAEGAAALTLAIRAVKSRAGAVVIIAHRPAAIAECELLLRMDAGRQTAFGPRDEVLGGTLRSTTARRASGGGAA</sequence>
<dbReference type="GO" id="GO:0016887">
    <property type="term" value="F:ATP hydrolysis activity"/>
    <property type="evidence" value="ECO:0007669"/>
    <property type="project" value="InterPro"/>
</dbReference>
<dbReference type="GO" id="GO:0005886">
    <property type="term" value="C:plasma membrane"/>
    <property type="evidence" value="ECO:0007669"/>
    <property type="project" value="UniProtKB-SubCell"/>
</dbReference>
<dbReference type="InterPro" id="IPR017871">
    <property type="entry name" value="ABC_transporter-like_CS"/>
</dbReference>
<name>A0A832PNH1_9RHOB</name>
<evidence type="ECO:0000259" key="9">
    <source>
        <dbReference type="PROSITE" id="PS50893"/>
    </source>
</evidence>
<evidence type="ECO:0000256" key="8">
    <source>
        <dbReference type="SAM" id="Phobius"/>
    </source>
</evidence>
<evidence type="ECO:0000259" key="10">
    <source>
        <dbReference type="PROSITE" id="PS50929"/>
    </source>
</evidence>
<evidence type="ECO:0000256" key="6">
    <source>
        <dbReference type="ARBA" id="ARBA00023136"/>
    </source>
</evidence>
<dbReference type="SUPFAM" id="SSF52540">
    <property type="entry name" value="P-loop containing nucleoside triphosphate hydrolases"/>
    <property type="match status" value="1"/>
</dbReference>
<dbReference type="Pfam" id="PF00005">
    <property type="entry name" value="ABC_tran"/>
    <property type="match status" value="1"/>
</dbReference>
<dbReference type="InterPro" id="IPR003593">
    <property type="entry name" value="AAA+_ATPase"/>
</dbReference>
<dbReference type="PROSITE" id="PS50929">
    <property type="entry name" value="ABC_TM1F"/>
    <property type="match status" value="1"/>
</dbReference>
<dbReference type="EMBL" id="DULP01000124">
    <property type="protein sequence ID" value="HHW34167.1"/>
    <property type="molecule type" value="Genomic_DNA"/>
</dbReference>
<dbReference type="NCBIfam" id="TIGR01842">
    <property type="entry name" value="type_I_sec_PrtD"/>
    <property type="match status" value="1"/>
</dbReference>
<evidence type="ECO:0000256" key="4">
    <source>
        <dbReference type="ARBA" id="ARBA00022840"/>
    </source>
</evidence>
<dbReference type="InterPro" id="IPR003439">
    <property type="entry name" value="ABC_transporter-like_ATP-bd"/>
</dbReference>
<dbReference type="PANTHER" id="PTHR24221:SF248">
    <property type="entry name" value="ABC TRANSPORTER TRANSMEMBRANE REGION"/>
    <property type="match status" value="1"/>
</dbReference>
<dbReference type="PROSITE" id="PS50893">
    <property type="entry name" value="ABC_TRANSPORTER_2"/>
    <property type="match status" value="1"/>
</dbReference>
<reference evidence="11 12" key="1">
    <citation type="journal article" date="2020" name="Biotechnol. Biofuels">
        <title>New insights from the biogas microbiome by comprehensive genome-resolved metagenomics of nearly 1600 species originating from multiple anaerobic digesters.</title>
        <authorList>
            <person name="Campanaro S."/>
            <person name="Treu L."/>
            <person name="Rodriguez-R L.M."/>
            <person name="Kovalovszki A."/>
            <person name="Ziels R.M."/>
            <person name="Maus I."/>
            <person name="Zhu X."/>
            <person name="Kougias P.G."/>
            <person name="Basile A."/>
            <person name="Luo G."/>
            <person name="Schluter A."/>
            <person name="Konstantinidis K.T."/>
            <person name="Angelidaki I."/>
        </authorList>
    </citation>
    <scope>NUCLEOTIDE SEQUENCE [LARGE SCALE GENOMIC DNA]</scope>
    <source>
        <strain evidence="11">AS04akNAM_125</strain>
    </source>
</reference>
<evidence type="ECO:0000313" key="11">
    <source>
        <dbReference type="EMBL" id="HHW34167.1"/>
    </source>
</evidence>
<keyword evidence="6 8" id="KW-0472">Membrane</keyword>
<comment type="caution">
    <text evidence="11">The sequence shown here is derived from an EMBL/GenBank/DDBJ whole genome shotgun (WGS) entry which is preliminary data.</text>
</comment>
<evidence type="ECO:0000256" key="2">
    <source>
        <dbReference type="ARBA" id="ARBA00022692"/>
    </source>
</evidence>
<dbReference type="SUPFAM" id="SSF90123">
    <property type="entry name" value="ABC transporter transmembrane region"/>
    <property type="match status" value="1"/>
</dbReference>
<dbReference type="AlphaFoldDB" id="A0A832PNH1"/>
<keyword evidence="4" id="KW-0067">ATP-binding</keyword>
<dbReference type="GO" id="GO:0140359">
    <property type="term" value="F:ABC-type transporter activity"/>
    <property type="evidence" value="ECO:0007669"/>
    <property type="project" value="InterPro"/>
</dbReference>
<dbReference type="InterPro" id="IPR027417">
    <property type="entry name" value="P-loop_NTPase"/>
</dbReference>
<gene>
    <name evidence="11" type="ORF">GXX24_08520</name>
</gene>
<dbReference type="GO" id="GO:0030253">
    <property type="term" value="P:protein secretion by the type I secretion system"/>
    <property type="evidence" value="ECO:0007669"/>
    <property type="project" value="InterPro"/>
</dbReference>
<feature type="transmembrane region" description="Helical" evidence="8">
    <location>
        <begin position="233"/>
        <end position="251"/>
    </location>
</feature>
<evidence type="ECO:0000313" key="12">
    <source>
        <dbReference type="Proteomes" id="UP000580830"/>
    </source>
</evidence>
<dbReference type="InterPro" id="IPR010128">
    <property type="entry name" value="ATPase_T1SS_PrtD-like"/>
</dbReference>
<dbReference type="PANTHER" id="PTHR24221">
    <property type="entry name" value="ATP-BINDING CASSETTE SUB-FAMILY B"/>
    <property type="match status" value="1"/>
</dbReference>
<feature type="domain" description="ABC transporter" evidence="9">
    <location>
        <begin position="408"/>
        <end position="643"/>
    </location>
</feature>
<dbReference type="PROSITE" id="PS00211">
    <property type="entry name" value="ABC_TRANSPORTER_1"/>
    <property type="match status" value="1"/>
</dbReference>
<feature type="region of interest" description="Disordered" evidence="7">
    <location>
        <begin position="12"/>
        <end position="32"/>
    </location>
</feature>
<dbReference type="GO" id="GO:0030256">
    <property type="term" value="C:type I protein secretion system complex"/>
    <property type="evidence" value="ECO:0007669"/>
    <property type="project" value="InterPro"/>
</dbReference>
<evidence type="ECO:0000256" key="3">
    <source>
        <dbReference type="ARBA" id="ARBA00022741"/>
    </source>
</evidence>
<evidence type="ECO:0000256" key="7">
    <source>
        <dbReference type="SAM" id="MobiDB-lite"/>
    </source>
</evidence>
<dbReference type="Proteomes" id="UP000580830">
    <property type="component" value="Unassembled WGS sequence"/>
</dbReference>
<evidence type="ECO:0000256" key="5">
    <source>
        <dbReference type="ARBA" id="ARBA00022989"/>
    </source>
</evidence>